<evidence type="ECO:0000313" key="1">
    <source>
        <dbReference type="EMBL" id="MDR6898857.1"/>
    </source>
</evidence>
<dbReference type="EMBL" id="JAVDUP010000001">
    <property type="protein sequence ID" value="MDR6898857.1"/>
    <property type="molecule type" value="Genomic_DNA"/>
</dbReference>
<dbReference type="Proteomes" id="UP001250791">
    <property type="component" value="Unassembled WGS sequence"/>
</dbReference>
<keyword evidence="2" id="KW-1185">Reference proteome</keyword>
<name>A0ABU1SKI5_9HYPH</name>
<proteinExistence type="predicted"/>
<accession>A0ABU1SKI5</accession>
<protein>
    <submittedName>
        <fullName evidence="1">Uncharacterized protein</fullName>
    </submittedName>
</protein>
<reference evidence="1 2" key="1">
    <citation type="submission" date="2023-07" db="EMBL/GenBank/DDBJ databases">
        <title>Sorghum-associated microbial communities from plants grown in Nebraska, USA.</title>
        <authorList>
            <person name="Schachtman D."/>
        </authorList>
    </citation>
    <scope>NUCLEOTIDE SEQUENCE [LARGE SCALE GENOMIC DNA]</scope>
    <source>
        <strain evidence="1 2">3199</strain>
    </source>
</reference>
<gene>
    <name evidence="1" type="ORF">J2W52_000445</name>
</gene>
<organism evidence="1 2">
    <name type="scientific">Rhizobium miluonense</name>
    <dbReference type="NCBI Taxonomy" id="411945"/>
    <lineage>
        <taxon>Bacteria</taxon>
        <taxon>Pseudomonadati</taxon>
        <taxon>Pseudomonadota</taxon>
        <taxon>Alphaproteobacteria</taxon>
        <taxon>Hyphomicrobiales</taxon>
        <taxon>Rhizobiaceae</taxon>
        <taxon>Rhizobium/Agrobacterium group</taxon>
        <taxon>Rhizobium</taxon>
    </lineage>
</organism>
<sequence>MAFLKQSGKDSAISKHKLKKPEALLLNSYNLRNVVNNSLSLSDVLTFYFGSAVPRPDILARRRCPVAEGEGRIGDMRNALPHRLHQNFTARHEFDVYANVNIL</sequence>
<dbReference type="RefSeq" id="WP_310228665.1">
    <property type="nucleotide sequence ID" value="NZ_JAVDUP010000001.1"/>
</dbReference>
<evidence type="ECO:0000313" key="2">
    <source>
        <dbReference type="Proteomes" id="UP001250791"/>
    </source>
</evidence>
<comment type="caution">
    <text evidence="1">The sequence shown here is derived from an EMBL/GenBank/DDBJ whole genome shotgun (WGS) entry which is preliminary data.</text>
</comment>